<dbReference type="OrthoDB" id="8432513at2"/>
<name>A0A1L3I616_9RHOB</name>
<evidence type="ECO:0000313" key="3">
    <source>
        <dbReference type="Proteomes" id="UP000183859"/>
    </source>
</evidence>
<gene>
    <name evidence="2" type="ORF">PhaeoP97_02207</name>
</gene>
<dbReference type="EMBL" id="CP016364">
    <property type="protein sequence ID" value="APG47604.1"/>
    <property type="molecule type" value="Genomic_DNA"/>
</dbReference>
<feature type="domain" description="ApeA N-terminal" evidence="1">
    <location>
        <begin position="17"/>
        <end position="276"/>
    </location>
</feature>
<dbReference type="InterPro" id="IPR041223">
    <property type="entry name" value="ApeA_NTD"/>
</dbReference>
<dbReference type="AlphaFoldDB" id="A0A1L3I616"/>
<sequence>MEDFFKPNEKILCVEQETERGITGFFRYSPDSIETQLTSFDGFFHLPDHGCITLLAEDLQFITLFNSFSSPGTRTKHSEPEQHSYTQRVHSNLALVGHSPWTEEMTVKQVSFEVPHAQRILENSEFIELLAGQERYSDMDRRVVHTSVNGVTISVWYAARYGSTGEFPTEWGPRIEVTFDEPKSVYDFTDALFFVTSFLSFNLGTDLQWQEASISHMDDDEIDAAIAAQSYVGRHQAIFLLGDNDPEMQGSGNWGSPCLCYNDNERAVFGDCLNKWVARAPEWKTAYGLMMNFLRHKGTIGADRLLAACKCLEQIPDTQSLKVLDDSDIDQVISAAVTKANDLGHGKLGGRIRSSLQRVGTEDHDARFRRLYAGALNGHRTVRPFDSVISDLKNAMRLRGHAAHRALHTDTDAEFQTLARAISSVECLCFLLLAKDLPLSAEGKERMFRNPLVSDYITSF</sequence>
<proteinExistence type="predicted"/>
<evidence type="ECO:0000259" key="1">
    <source>
        <dbReference type="Pfam" id="PF18862"/>
    </source>
</evidence>
<reference evidence="3" key="1">
    <citation type="submission" date="2016-07" db="EMBL/GenBank/DDBJ databases">
        <title>Phaeobacter portensis sp. nov., a tropodithietic acid producing bacterium isolated from a German harbor.</title>
        <authorList>
            <person name="Freese H.M."/>
            <person name="Bunk B."/>
            <person name="Breider S."/>
            <person name="Brinkhoff T."/>
        </authorList>
    </citation>
    <scope>NUCLEOTIDE SEQUENCE [LARGE SCALE GENOMIC DNA]</scope>
    <source>
        <strain evidence="3">P97</strain>
    </source>
</reference>
<dbReference type="RefSeq" id="WP_157891247.1">
    <property type="nucleotide sequence ID" value="NZ_CP016364.1"/>
</dbReference>
<keyword evidence="3" id="KW-1185">Reference proteome</keyword>
<dbReference type="Proteomes" id="UP000183859">
    <property type="component" value="Chromosome"/>
</dbReference>
<dbReference type="Pfam" id="PF18862">
    <property type="entry name" value="ApeA_NTD1"/>
    <property type="match status" value="1"/>
</dbReference>
<evidence type="ECO:0000313" key="2">
    <source>
        <dbReference type="EMBL" id="APG47604.1"/>
    </source>
</evidence>
<dbReference type="KEGG" id="php:PhaeoP97_02207"/>
<protein>
    <recommendedName>
        <fullName evidence="1">ApeA N-terminal domain-containing protein</fullName>
    </recommendedName>
</protein>
<accession>A0A1L3I616</accession>
<organism evidence="2 3">
    <name type="scientific">Phaeobacter porticola</name>
    <dbReference type="NCBI Taxonomy" id="1844006"/>
    <lineage>
        <taxon>Bacteria</taxon>
        <taxon>Pseudomonadati</taxon>
        <taxon>Pseudomonadota</taxon>
        <taxon>Alphaproteobacteria</taxon>
        <taxon>Rhodobacterales</taxon>
        <taxon>Roseobacteraceae</taxon>
        <taxon>Phaeobacter</taxon>
    </lineage>
</organism>